<keyword evidence="3" id="KW-0204">Cytolysis</keyword>
<dbReference type="InterPro" id="IPR003423">
    <property type="entry name" value="OMP_efflux"/>
</dbReference>
<keyword evidence="5" id="KW-1185">Reference proteome</keyword>
<dbReference type="SUPFAM" id="SSF56954">
    <property type="entry name" value="Outer membrane efflux proteins (OEP)"/>
    <property type="match status" value="1"/>
</dbReference>
<name>A0ABY8YDP0_9GAMM</name>
<reference evidence="4 5" key="1">
    <citation type="submission" date="2023-06" db="EMBL/GenBank/DDBJ databases">
        <title>Proteus appendicitidis sp. nov., isolated from the appendiceal pus of an appendicitis patient in Yongzhou, China.</title>
        <authorList>
            <person name="Cai X."/>
        </authorList>
    </citation>
    <scope>NUCLEOTIDE SEQUENCE [LARGE SCALE GENOMIC DNA]</scope>
    <source>
        <strain evidence="4 5">HZ0627</strain>
    </source>
</reference>
<keyword evidence="3" id="KW-0813">Transport</keyword>
<dbReference type="Pfam" id="PF02321">
    <property type="entry name" value="OEP"/>
    <property type="match status" value="2"/>
</dbReference>
<keyword evidence="3" id="KW-0998">Cell outer membrane</keyword>
<dbReference type="Gene3D" id="1.20.1600.10">
    <property type="entry name" value="Outer membrane efflux proteins (OEP)"/>
    <property type="match status" value="1"/>
</dbReference>
<keyword evidence="3" id="KW-0472">Membrane</keyword>
<proteinExistence type="inferred from homology"/>
<dbReference type="InterPro" id="IPR028351">
    <property type="entry name" value="CyaE"/>
</dbReference>
<comment type="subcellular location">
    <subcellularLocation>
        <location evidence="1">Cell outer membrane</location>
        <topology evidence="1">Lipid-anchor</topology>
    </subcellularLocation>
    <subcellularLocation>
        <location evidence="3">Cell outer membrane</location>
        <topology evidence="3">Peripheral membrane protein</topology>
    </subcellularLocation>
</comment>
<dbReference type="EMBL" id="CP127389">
    <property type="protein sequence ID" value="WIV90126.1"/>
    <property type="molecule type" value="Genomic_DNA"/>
</dbReference>
<protein>
    <recommendedName>
        <fullName evidence="3">Protein CyaE</fullName>
    </recommendedName>
</protein>
<organism evidence="4 5">
    <name type="scientific">Proteus appendicitidis</name>
    <dbReference type="NCBI Taxonomy" id="3034648"/>
    <lineage>
        <taxon>Bacteria</taxon>
        <taxon>Pseudomonadati</taxon>
        <taxon>Pseudomonadota</taxon>
        <taxon>Gammaproteobacteria</taxon>
        <taxon>Enterobacterales</taxon>
        <taxon>Morganellaceae</taxon>
        <taxon>Proteus</taxon>
    </lineage>
</organism>
<evidence type="ECO:0000256" key="1">
    <source>
        <dbReference type="ARBA" id="ARBA00004459"/>
    </source>
</evidence>
<comment type="similarity">
    <text evidence="2 3">Belongs to the outer membrane factor (OMF) (TC 1.B.17) family.</text>
</comment>
<dbReference type="RefSeq" id="WP_151435104.1">
    <property type="nucleotide sequence ID" value="NZ_CP127389.1"/>
</dbReference>
<dbReference type="Proteomes" id="UP001226651">
    <property type="component" value="Chromosome"/>
</dbReference>
<evidence type="ECO:0000256" key="2">
    <source>
        <dbReference type="ARBA" id="ARBA00007613"/>
    </source>
</evidence>
<dbReference type="InterPro" id="IPR010131">
    <property type="entry name" value="MdtP/NodT-like"/>
</dbReference>
<dbReference type="PANTHER" id="PTHR30203:SF29">
    <property type="entry name" value="PROTEIN CYAE"/>
    <property type="match status" value="1"/>
</dbReference>
<evidence type="ECO:0000313" key="5">
    <source>
        <dbReference type="Proteomes" id="UP001226651"/>
    </source>
</evidence>
<dbReference type="PANTHER" id="PTHR30203">
    <property type="entry name" value="OUTER MEMBRANE CATION EFFLUX PROTEIN"/>
    <property type="match status" value="1"/>
</dbReference>
<accession>A0ABY8YDP0</accession>
<dbReference type="PROSITE" id="PS51257">
    <property type="entry name" value="PROKAR_LIPOPROTEIN"/>
    <property type="match status" value="1"/>
</dbReference>
<evidence type="ECO:0000256" key="3">
    <source>
        <dbReference type="PIRNR" id="PIRNR001892"/>
    </source>
</evidence>
<dbReference type="PIRSF" id="PIRSF001892">
    <property type="entry name" value="CyaE"/>
    <property type="match status" value="1"/>
</dbReference>
<comment type="function">
    <text evidence="3">CyaE is necessary for transport of calmodulin-sensitive adenylate cyclase-hemolysin (cyclolysin).</text>
</comment>
<gene>
    <name evidence="4" type="ORF">QQS39_09015</name>
</gene>
<evidence type="ECO:0000313" key="4">
    <source>
        <dbReference type="EMBL" id="WIV90126.1"/>
    </source>
</evidence>
<keyword evidence="3" id="KW-0354">Hemolysis</keyword>
<sequence>MMIKVVINNKKNILSSLLSLLLVGCVDTSSSFKQYSQNPIAYDNTQYLSSPAEQYLSLPQERMVKSHYALADLIDLGQQNNPDTRIAWELAKKSATDIGMIESTYLPIITATALAGYQHGKIDLPKNPIVDDIKTSSSAFIPALTFRWLIFDFGKRGALVDAAKHTSLAINLNFNLMHQKIIHDVSVAYFSYGAAQKKVNITQKALQRSKDILYAVEQKRVKGLATVLDVALAKQQVAQIELQNVLAKGHEKDQYQILLSAIGVSPFEKITINYADDNFLPDDISPLTHDVIKKALAQRPDVLAQYELQQAAIKAANSVESDYFPKVYLAGALAGGTGSFDVQGLPDISQRTSSSNILIGVSIPLYEGGIRQSRMANAQSEIRLAQENLRKSQDLAIKEISISENTLKSALEANKASKNLVETTQLTYTASVEFYRNGLGTVTEINTAEIALLNAQMSQIDAYTGSQIAAVDLAFALGEIDRALPNSASH</sequence>